<feature type="transmembrane region" description="Helical" evidence="5">
    <location>
        <begin position="304"/>
        <end position="325"/>
    </location>
</feature>
<feature type="domain" description="Major facilitator superfamily (MFS) profile" evidence="6">
    <location>
        <begin position="25"/>
        <end position="454"/>
    </location>
</feature>
<keyword evidence="3 5" id="KW-1133">Transmembrane helix</keyword>
<evidence type="ECO:0000256" key="4">
    <source>
        <dbReference type="ARBA" id="ARBA00023136"/>
    </source>
</evidence>
<dbReference type="InterPro" id="IPR020846">
    <property type="entry name" value="MFS_dom"/>
</dbReference>
<dbReference type="InterPro" id="IPR005829">
    <property type="entry name" value="Sugar_transporter_CS"/>
</dbReference>
<evidence type="ECO:0000256" key="5">
    <source>
        <dbReference type="SAM" id="Phobius"/>
    </source>
</evidence>
<feature type="transmembrane region" description="Helical" evidence="5">
    <location>
        <begin position="163"/>
        <end position="190"/>
    </location>
</feature>
<dbReference type="GO" id="GO:0016020">
    <property type="term" value="C:membrane"/>
    <property type="evidence" value="ECO:0007669"/>
    <property type="project" value="UniProtKB-SubCell"/>
</dbReference>
<proteinExistence type="predicted"/>
<evidence type="ECO:0000313" key="8">
    <source>
        <dbReference type="Proteomes" id="UP000053599"/>
    </source>
</evidence>
<sequence length="515" mass="55148">MVHQITLDAGESAPGRQKLISNIKFLLVAGGGLFVDGYLNTTIGLVVPILGYIYWKDDKGSVPAIQGDEIKGSFILGMMLGQVAFGSLGDALGRKRVYGKESIFTILGTLLVVLLPWKGLSTTSIVAWLSVFRFVTGMGAGGDYPMTSALSAEHSIVGTRARLIVMIFSNNALGSMTAGIVLMVLLAAFKGAIGRDINHLEWVWRLLLGLGIIPAACTLYARLSMKETRAYEEYVVKKSSGRNYMVQVREFRKYFSEWRHARVLFATAASWFLYDIASYGISLNQSIVLDDIGFAGGKDPWHKLWKIAVGNIIVQLAGWIPGVYLGVFLPDILGRRVLQCGTCVLACIFFAIWAGVSDVSSSGGLIALFTLSQFALACGPNVTTFLIPAEVFPTRVRGTAHGISAASGKAGALLTAYSFATATKQIGLRGVLGLLSAILFLVALVTLLIPEPKGKTLDEIENGALYRVRPQTHVLAAGGSEPSDTEVVQVAPKAASAQDDSGMVTFLDTDGHVDC</sequence>
<evidence type="ECO:0000256" key="3">
    <source>
        <dbReference type="ARBA" id="ARBA00022989"/>
    </source>
</evidence>
<protein>
    <recommendedName>
        <fullName evidence="6">Major facilitator superfamily (MFS) profile domain-containing protein</fullName>
    </recommendedName>
</protein>
<feature type="transmembrane region" description="Helical" evidence="5">
    <location>
        <begin position="263"/>
        <end position="284"/>
    </location>
</feature>
<dbReference type="STRING" id="1016849.A0A0D1YFJ6"/>
<dbReference type="PROSITE" id="PS00217">
    <property type="entry name" value="SUGAR_TRANSPORT_2"/>
    <property type="match status" value="1"/>
</dbReference>
<dbReference type="GO" id="GO:0022857">
    <property type="term" value="F:transmembrane transporter activity"/>
    <property type="evidence" value="ECO:0007669"/>
    <property type="project" value="InterPro"/>
</dbReference>
<accession>A0A0D1YFJ6</accession>
<dbReference type="SUPFAM" id="SSF103473">
    <property type="entry name" value="MFS general substrate transporter"/>
    <property type="match status" value="1"/>
</dbReference>
<dbReference type="HOGENOM" id="CLU_001265_46_14_1"/>
<organism evidence="7 8">
    <name type="scientific">Exophiala sideris</name>
    <dbReference type="NCBI Taxonomy" id="1016849"/>
    <lineage>
        <taxon>Eukaryota</taxon>
        <taxon>Fungi</taxon>
        <taxon>Dikarya</taxon>
        <taxon>Ascomycota</taxon>
        <taxon>Pezizomycotina</taxon>
        <taxon>Eurotiomycetes</taxon>
        <taxon>Chaetothyriomycetidae</taxon>
        <taxon>Chaetothyriales</taxon>
        <taxon>Herpotrichiellaceae</taxon>
        <taxon>Exophiala</taxon>
    </lineage>
</organism>
<evidence type="ECO:0000256" key="2">
    <source>
        <dbReference type="ARBA" id="ARBA00022692"/>
    </source>
</evidence>
<dbReference type="Proteomes" id="UP000053599">
    <property type="component" value="Unassembled WGS sequence"/>
</dbReference>
<feature type="transmembrane region" description="Helical" evidence="5">
    <location>
        <begin position="426"/>
        <end position="449"/>
    </location>
</feature>
<dbReference type="CDD" id="cd17364">
    <property type="entry name" value="MFS_PhT"/>
    <property type="match status" value="1"/>
</dbReference>
<dbReference type="Gene3D" id="1.20.1250.20">
    <property type="entry name" value="MFS general substrate transporter like domains"/>
    <property type="match status" value="1"/>
</dbReference>
<reference evidence="7 8" key="1">
    <citation type="submission" date="2015-01" db="EMBL/GenBank/DDBJ databases">
        <title>The Genome Sequence of Exophiala sideris CBS121828.</title>
        <authorList>
            <consortium name="The Broad Institute Genomics Platform"/>
            <person name="Cuomo C."/>
            <person name="de Hoog S."/>
            <person name="Gorbushina A."/>
            <person name="Stielow B."/>
            <person name="Teixiera M."/>
            <person name="Abouelleil A."/>
            <person name="Chapman S.B."/>
            <person name="Priest M."/>
            <person name="Young S.K."/>
            <person name="Wortman J."/>
            <person name="Nusbaum C."/>
            <person name="Birren B."/>
        </authorList>
    </citation>
    <scope>NUCLEOTIDE SEQUENCE [LARGE SCALE GENOMIC DNA]</scope>
    <source>
        <strain evidence="7 8">CBS 121828</strain>
    </source>
</reference>
<gene>
    <name evidence="7" type="ORF">PV11_07202</name>
</gene>
<dbReference type="OrthoDB" id="433512at2759"/>
<evidence type="ECO:0000259" key="6">
    <source>
        <dbReference type="PROSITE" id="PS50850"/>
    </source>
</evidence>
<dbReference type="PANTHER" id="PTHR24064">
    <property type="entry name" value="SOLUTE CARRIER FAMILY 22 MEMBER"/>
    <property type="match status" value="1"/>
</dbReference>
<comment type="subcellular location">
    <subcellularLocation>
        <location evidence="1">Membrane</location>
        <topology evidence="1">Multi-pass membrane protein</topology>
    </subcellularLocation>
</comment>
<dbReference type="AlphaFoldDB" id="A0A0D1YFJ6"/>
<keyword evidence="4 5" id="KW-0472">Membrane</keyword>
<dbReference type="PROSITE" id="PS50850">
    <property type="entry name" value="MFS"/>
    <property type="match status" value="1"/>
</dbReference>
<feature type="transmembrane region" description="Helical" evidence="5">
    <location>
        <begin position="362"/>
        <end position="387"/>
    </location>
</feature>
<dbReference type="Pfam" id="PF07690">
    <property type="entry name" value="MFS_1"/>
    <property type="match status" value="1"/>
</dbReference>
<name>A0A0D1YFJ6_9EURO</name>
<feature type="transmembrane region" description="Helical" evidence="5">
    <location>
        <begin position="202"/>
        <end position="221"/>
    </location>
</feature>
<feature type="transmembrane region" description="Helical" evidence="5">
    <location>
        <begin position="102"/>
        <end position="119"/>
    </location>
</feature>
<evidence type="ECO:0000256" key="1">
    <source>
        <dbReference type="ARBA" id="ARBA00004141"/>
    </source>
</evidence>
<dbReference type="EMBL" id="KN846953">
    <property type="protein sequence ID" value="KIV79654.1"/>
    <property type="molecule type" value="Genomic_DNA"/>
</dbReference>
<dbReference type="InterPro" id="IPR036259">
    <property type="entry name" value="MFS_trans_sf"/>
</dbReference>
<feature type="transmembrane region" description="Helical" evidence="5">
    <location>
        <begin position="337"/>
        <end position="356"/>
    </location>
</feature>
<feature type="transmembrane region" description="Helical" evidence="5">
    <location>
        <begin position="25"/>
        <end position="54"/>
    </location>
</feature>
<evidence type="ECO:0000313" key="7">
    <source>
        <dbReference type="EMBL" id="KIV79654.1"/>
    </source>
</evidence>
<dbReference type="InterPro" id="IPR011701">
    <property type="entry name" value="MFS"/>
</dbReference>
<keyword evidence="2 5" id="KW-0812">Transmembrane</keyword>